<dbReference type="AlphaFoldDB" id="A0A4C1SE29"/>
<keyword evidence="2" id="KW-1185">Reference proteome</keyword>
<dbReference type="Proteomes" id="UP000299102">
    <property type="component" value="Unassembled WGS sequence"/>
</dbReference>
<name>A0A4C1SE29_EUMVA</name>
<reference evidence="1 2" key="1">
    <citation type="journal article" date="2019" name="Commun. Biol.">
        <title>The bagworm genome reveals a unique fibroin gene that provides high tensile strength.</title>
        <authorList>
            <person name="Kono N."/>
            <person name="Nakamura H."/>
            <person name="Ohtoshi R."/>
            <person name="Tomita M."/>
            <person name="Numata K."/>
            <person name="Arakawa K."/>
        </authorList>
    </citation>
    <scope>NUCLEOTIDE SEQUENCE [LARGE SCALE GENOMIC DNA]</scope>
</reference>
<gene>
    <name evidence="1" type="ORF">EVAR_920_1</name>
</gene>
<evidence type="ECO:0000313" key="2">
    <source>
        <dbReference type="Proteomes" id="UP000299102"/>
    </source>
</evidence>
<dbReference type="EMBL" id="BGZK01000005">
    <property type="protein sequence ID" value="GBP00335.1"/>
    <property type="molecule type" value="Genomic_DNA"/>
</dbReference>
<comment type="caution">
    <text evidence="1">The sequence shown here is derived from an EMBL/GenBank/DDBJ whole genome shotgun (WGS) entry which is preliminary data.</text>
</comment>
<proteinExistence type="predicted"/>
<organism evidence="1 2">
    <name type="scientific">Eumeta variegata</name>
    <name type="common">Bagworm moth</name>
    <name type="synonym">Eumeta japonica</name>
    <dbReference type="NCBI Taxonomy" id="151549"/>
    <lineage>
        <taxon>Eukaryota</taxon>
        <taxon>Metazoa</taxon>
        <taxon>Ecdysozoa</taxon>
        <taxon>Arthropoda</taxon>
        <taxon>Hexapoda</taxon>
        <taxon>Insecta</taxon>
        <taxon>Pterygota</taxon>
        <taxon>Neoptera</taxon>
        <taxon>Endopterygota</taxon>
        <taxon>Lepidoptera</taxon>
        <taxon>Glossata</taxon>
        <taxon>Ditrysia</taxon>
        <taxon>Tineoidea</taxon>
        <taxon>Psychidae</taxon>
        <taxon>Oiketicinae</taxon>
        <taxon>Eumeta</taxon>
    </lineage>
</organism>
<protein>
    <submittedName>
        <fullName evidence="1">Uncharacterized protein</fullName>
    </submittedName>
</protein>
<evidence type="ECO:0000313" key="1">
    <source>
        <dbReference type="EMBL" id="GBP00335.1"/>
    </source>
</evidence>
<accession>A0A4C1SE29</accession>
<sequence length="91" mass="10287">MRCDKINKQHQPVAVHRYWGLRIDPGGCGLIATLGRLVSFLIIPLHTSKIPSDIRVTDSDLKPPTLARCGLKVANYGRRRYDDDRHPEPEA</sequence>